<dbReference type="Proteomes" id="UP001501423">
    <property type="component" value="Unassembled WGS sequence"/>
</dbReference>
<dbReference type="EMBL" id="BAAAVA010000024">
    <property type="protein sequence ID" value="GAA2923821.1"/>
    <property type="molecule type" value="Genomic_DNA"/>
</dbReference>
<keyword evidence="2" id="KW-1185">Reference proteome</keyword>
<organism evidence="1 2">
    <name type="scientific">Streptomyces erythrogriseus</name>
    <dbReference type="NCBI Taxonomy" id="284027"/>
    <lineage>
        <taxon>Bacteria</taxon>
        <taxon>Bacillati</taxon>
        <taxon>Actinomycetota</taxon>
        <taxon>Actinomycetes</taxon>
        <taxon>Kitasatosporales</taxon>
        <taxon>Streptomycetaceae</taxon>
        <taxon>Streptomyces</taxon>
        <taxon>Streptomyces griseoincarnatus group</taxon>
    </lineage>
</organism>
<accession>A0ABN3WSC7</accession>
<name>A0ABN3WSC7_9ACTN</name>
<sequence length="192" mass="19756">MSLEELIAQADERGLAVSGVACLDRCVPLLGGDDEALRPLWGTLAGGPSDGDWGEVLQQTREKLDAAAGEAAGGGAGEAAELARGMLATAPLDRSGTALRQWADGCSAGALRIHLLLDGGGDAEVTDLTAARREGRTDGLSPLLAAELRRQTAVLELVAAHGAAGLRSALEVSTEGRRVLRAAVSRRSRRDA</sequence>
<protein>
    <submittedName>
        <fullName evidence="1">Uncharacterized protein</fullName>
    </submittedName>
</protein>
<reference evidence="1 2" key="1">
    <citation type="journal article" date="2019" name="Int. J. Syst. Evol. Microbiol.">
        <title>The Global Catalogue of Microorganisms (GCM) 10K type strain sequencing project: providing services to taxonomists for standard genome sequencing and annotation.</title>
        <authorList>
            <consortium name="The Broad Institute Genomics Platform"/>
            <consortium name="The Broad Institute Genome Sequencing Center for Infectious Disease"/>
            <person name="Wu L."/>
            <person name="Ma J."/>
        </authorList>
    </citation>
    <scope>NUCLEOTIDE SEQUENCE [LARGE SCALE GENOMIC DNA]</scope>
    <source>
        <strain evidence="1 2">JCM 9650</strain>
    </source>
</reference>
<evidence type="ECO:0000313" key="1">
    <source>
        <dbReference type="EMBL" id="GAA2923821.1"/>
    </source>
</evidence>
<dbReference type="RefSeq" id="WP_086704306.1">
    <property type="nucleotide sequence ID" value="NZ_BAAAVA010000024.1"/>
</dbReference>
<proteinExistence type="predicted"/>
<gene>
    <name evidence="1" type="ORF">GCM10010478_25350</name>
</gene>
<evidence type="ECO:0000313" key="2">
    <source>
        <dbReference type="Proteomes" id="UP001501423"/>
    </source>
</evidence>
<comment type="caution">
    <text evidence="1">The sequence shown here is derived from an EMBL/GenBank/DDBJ whole genome shotgun (WGS) entry which is preliminary data.</text>
</comment>